<comment type="pathway">
    <text evidence="9">Protein modification; lipoprotein biosynthesis (signal peptide cleavage).</text>
</comment>
<dbReference type="PROSITE" id="PS00855">
    <property type="entry name" value="SPASE_II"/>
    <property type="match status" value="1"/>
</dbReference>
<keyword evidence="7 9" id="KW-1133">Transmembrane helix</keyword>
<evidence type="ECO:0000256" key="11">
    <source>
        <dbReference type="RuleBase" id="RU004181"/>
    </source>
</evidence>
<keyword evidence="8 9" id="KW-0472">Membrane</keyword>
<reference evidence="12" key="1">
    <citation type="submission" date="2019-11" db="EMBL/GenBank/DDBJ databases">
        <authorList>
            <person name="Feng L."/>
        </authorList>
    </citation>
    <scope>NUCLEOTIDE SEQUENCE</scope>
    <source>
        <strain evidence="12">CnexileLFYP112</strain>
    </source>
</reference>
<dbReference type="UniPathway" id="UPA00665"/>
<evidence type="ECO:0000313" key="12">
    <source>
        <dbReference type="EMBL" id="VYT40684.1"/>
    </source>
</evidence>
<dbReference type="PRINTS" id="PR00781">
    <property type="entry name" value="LIPOSIGPTASE"/>
</dbReference>
<feature type="transmembrane region" description="Helical" evidence="9">
    <location>
        <begin position="134"/>
        <end position="158"/>
    </location>
</feature>
<dbReference type="GO" id="GO:0005886">
    <property type="term" value="C:plasma membrane"/>
    <property type="evidence" value="ECO:0007669"/>
    <property type="project" value="UniProtKB-SubCell"/>
</dbReference>
<evidence type="ECO:0000256" key="10">
    <source>
        <dbReference type="RuleBase" id="RU000594"/>
    </source>
</evidence>
<organism evidence="12">
    <name type="scientific">[Clostridium] nexile</name>
    <dbReference type="NCBI Taxonomy" id="29361"/>
    <lineage>
        <taxon>Bacteria</taxon>
        <taxon>Bacillati</taxon>
        <taxon>Bacillota</taxon>
        <taxon>Clostridia</taxon>
        <taxon>Lachnospirales</taxon>
        <taxon>Lachnospiraceae</taxon>
        <taxon>Tyzzerella</taxon>
    </lineage>
</organism>
<dbReference type="GO" id="GO:0006508">
    <property type="term" value="P:proteolysis"/>
    <property type="evidence" value="ECO:0007669"/>
    <property type="project" value="UniProtKB-KW"/>
</dbReference>
<proteinExistence type="inferred from homology"/>
<evidence type="ECO:0000256" key="1">
    <source>
        <dbReference type="ARBA" id="ARBA00006139"/>
    </source>
</evidence>
<evidence type="ECO:0000256" key="4">
    <source>
        <dbReference type="ARBA" id="ARBA00022692"/>
    </source>
</evidence>
<evidence type="ECO:0000256" key="3">
    <source>
        <dbReference type="ARBA" id="ARBA00022670"/>
    </source>
</evidence>
<sequence length="180" mass="21157">MKKKTNHYLSYLLATLSMIFAIFLDQYTKLLAVENLKNQAPIDIIENVFQLHYLENRGAAFGILQNQKIFFVIIGIIILIVALFFYLKMPHERHFIPLRICLLLIASGAIGNMIDRIRLNYVIDFFYFELIDFPIFNVADIYVTLSAGLLIVLILFYYKEDDLEMLFKLFSRKKNKEQES</sequence>
<dbReference type="GO" id="GO:0004190">
    <property type="term" value="F:aspartic-type endopeptidase activity"/>
    <property type="evidence" value="ECO:0007669"/>
    <property type="project" value="UniProtKB-UniRule"/>
</dbReference>
<evidence type="ECO:0000256" key="5">
    <source>
        <dbReference type="ARBA" id="ARBA00022750"/>
    </source>
</evidence>
<feature type="active site" evidence="9">
    <location>
        <position position="124"/>
    </location>
</feature>
<feature type="active site" evidence="9">
    <location>
        <position position="140"/>
    </location>
</feature>
<evidence type="ECO:0000256" key="6">
    <source>
        <dbReference type="ARBA" id="ARBA00022801"/>
    </source>
</evidence>
<dbReference type="PANTHER" id="PTHR33695:SF1">
    <property type="entry name" value="LIPOPROTEIN SIGNAL PEPTIDASE"/>
    <property type="match status" value="1"/>
</dbReference>
<comment type="catalytic activity">
    <reaction evidence="9 10">
        <text>Release of signal peptides from bacterial membrane prolipoproteins. Hydrolyzes -Xaa-Yaa-Zaa-|-(S,diacylglyceryl)Cys-, in which Xaa is hydrophobic (preferably Leu), and Yaa (Ala or Ser) and Zaa (Gly or Ala) have small, neutral side chains.</text>
        <dbReference type="EC" id="3.4.23.36"/>
    </reaction>
</comment>
<feature type="transmembrane region" description="Helical" evidence="9">
    <location>
        <begin position="7"/>
        <end position="24"/>
    </location>
</feature>
<dbReference type="NCBIfam" id="TIGR00077">
    <property type="entry name" value="lspA"/>
    <property type="match status" value="1"/>
</dbReference>
<dbReference type="PANTHER" id="PTHR33695">
    <property type="entry name" value="LIPOPROTEIN SIGNAL PEPTIDASE"/>
    <property type="match status" value="1"/>
</dbReference>
<accession>A0A6N2WD72</accession>
<dbReference type="InterPro" id="IPR001872">
    <property type="entry name" value="Peptidase_A8"/>
</dbReference>
<feature type="transmembrane region" description="Helical" evidence="9">
    <location>
        <begin position="69"/>
        <end position="87"/>
    </location>
</feature>
<evidence type="ECO:0000256" key="7">
    <source>
        <dbReference type="ARBA" id="ARBA00022989"/>
    </source>
</evidence>
<protein>
    <recommendedName>
        <fullName evidence="9">Lipoprotein signal peptidase</fullName>
        <ecNumber evidence="9">3.4.23.36</ecNumber>
    </recommendedName>
    <alternativeName>
        <fullName evidence="9">Prolipoprotein signal peptidase</fullName>
    </alternativeName>
    <alternativeName>
        <fullName evidence="9">Signal peptidase II</fullName>
        <shortName evidence="9">SPase II</shortName>
    </alternativeName>
</protein>
<dbReference type="EC" id="3.4.23.36" evidence="9"/>
<evidence type="ECO:0000256" key="8">
    <source>
        <dbReference type="ARBA" id="ARBA00023136"/>
    </source>
</evidence>
<feature type="transmembrane region" description="Helical" evidence="9">
    <location>
        <begin position="96"/>
        <end position="114"/>
    </location>
</feature>
<keyword evidence="12" id="KW-0449">Lipoprotein</keyword>
<gene>
    <name evidence="9 12" type="primary">lspA</name>
    <name evidence="12" type="ORF">CNLFYP112_00967</name>
</gene>
<dbReference type="Pfam" id="PF01252">
    <property type="entry name" value="Peptidase_A8"/>
    <property type="match status" value="1"/>
</dbReference>
<comment type="similarity">
    <text evidence="1 9 11">Belongs to the peptidase A8 family.</text>
</comment>
<evidence type="ECO:0000256" key="2">
    <source>
        <dbReference type="ARBA" id="ARBA00022475"/>
    </source>
</evidence>
<dbReference type="EMBL" id="CACRTG010000046">
    <property type="protein sequence ID" value="VYT40684.1"/>
    <property type="molecule type" value="Genomic_DNA"/>
</dbReference>
<name>A0A6N2WD72_9FIRM</name>
<dbReference type="HAMAP" id="MF_00161">
    <property type="entry name" value="LspA"/>
    <property type="match status" value="1"/>
</dbReference>
<keyword evidence="4 9" id="KW-0812">Transmembrane</keyword>
<keyword evidence="3 9" id="KW-0645">Protease</keyword>
<keyword evidence="6 9" id="KW-0378">Hydrolase</keyword>
<keyword evidence="5 9" id="KW-0064">Aspartyl protease</keyword>
<dbReference type="AlphaFoldDB" id="A0A6N2WD72"/>
<comment type="function">
    <text evidence="9 10">This protein specifically catalyzes the removal of signal peptides from prolipoproteins.</text>
</comment>
<keyword evidence="2 9" id="KW-1003">Cell membrane</keyword>
<comment type="subcellular location">
    <subcellularLocation>
        <location evidence="9">Cell membrane</location>
        <topology evidence="9">Multi-pass membrane protein</topology>
    </subcellularLocation>
</comment>
<evidence type="ECO:0000256" key="9">
    <source>
        <dbReference type="HAMAP-Rule" id="MF_00161"/>
    </source>
</evidence>